<keyword evidence="1" id="KW-1015">Disulfide bond</keyword>
<dbReference type="InterPro" id="IPR016186">
    <property type="entry name" value="C-type_lectin-like/link_sf"/>
</dbReference>
<name>A0AAV1Q3N8_SCOSC</name>
<dbReference type="Pfam" id="PF00059">
    <property type="entry name" value="Lectin_C"/>
    <property type="match status" value="2"/>
</dbReference>
<dbReference type="AlphaFoldDB" id="A0AAV1Q3N8"/>
<protein>
    <submittedName>
        <fullName evidence="3">Macrophage mannose receptor 1-like</fullName>
    </submittedName>
</protein>
<keyword evidence="3" id="KW-0675">Receptor</keyword>
<dbReference type="PANTHER" id="PTHR45784:SF3">
    <property type="entry name" value="C-TYPE LECTIN DOMAIN FAMILY 4 MEMBER K-LIKE-RELATED"/>
    <property type="match status" value="1"/>
</dbReference>
<sequence length="310" mass="36292">MGQLQLNKLDQYFSYPALQQYHLITHQLTWYEAQNYCRVKYTDLATVNNMDEENYLVKTLGSHVTYSWIGLQKGSTDRWMWSDGSGKAQFTKWRAGEPNNAGGNERCTEMNEESEWVDIQCEDSKRFMCYKRQDGKERYVYYLNKYTWAKSQDICRNKHTDMATVMNEADNSAVSDLVQKRLPDSIWIGLFKDKWMWSDGRETSFRYWLPDSPYRGNCASVVVSQQGRWIENECTQTTPFVCQGDLKVKKMVIRLKVRSDVDPNDSTVTSALLKELEKSLRHESLTDLKLTWRNGKNGLILQRDEQLEVA</sequence>
<feature type="domain" description="C-type lectin" evidence="2">
    <location>
        <begin position="136"/>
        <end position="243"/>
    </location>
</feature>
<accession>A0AAV1Q3N8</accession>
<dbReference type="InterPro" id="IPR018378">
    <property type="entry name" value="C-type_lectin_CS"/>
</dbReference>
<evidence type="ECO:0000256" key="1">
    <source>
        <dbReference type="ARBA" id="ARBA00023157"/>
    </source>
</evidence>
<feature type="domain" description="C-type lectin" evidence="2">
    <location>
        <begin position="21"/>
        <end position="130"/>
    </location>
</feature>
<dbReference type="InterPro" id="IPR016187">
    <property type="entry name" value="CTDL_fold"/>
</dbReference>
<reference evidence="3 4" key="1">
    <citation type="submission" date="2024-01" db="EMBL/GenBank/DDBJ databases">
        <authorList>
            <person name="Alioto T."/>
            <person name="Alioto T."/>
            <person name="Gomez Garrido J."/>
        </authorList>
    </citation>
    <scope>NUCLEOTIDE SEQUENCE [LARGE SCALE GENOMIC DNA]</scope>
</reference>
<proteinExistence type="predicted"/>
<evidence type="ECO:0000313" key="3">
    <source>
        <dbReference type="EMBL" id="CAK6977582.1"/>
    </source>
</evidence>
<dbReference type="PANTHER" id="PTHR45784">
    <property type="entry name" value="C-TYPE LECTIN DOMAIN FAMILY 20 MEMBER A-RELATED"/>
    <property type="match status" value="1"/>
</dbReference>
<dbReference type="SMART" id="SM00034">
    <property type="entry name" value="CLECT"/>
    <property type="match status" value="2"/>
</dbReference>
<organism evidence="3 4">
    <name type="scientific">Scomber scombrus</name>
    <name type="common">Atlantic mackerel</name>
    <name type="synonym">Scomber vernalis</name>
    <dbReference type="NCBI Taxonomy" id="13677"/>
    <lineage>
        <taxon>Eukaryota</taxon>
        <taxon>Metazoa</taxon>
        <taxon>Chordata</taxon>
        <taxon>Craniata</taxon>
        <taxon>Vertebrata</taxon>
        <taxon>Euteleostomi</taxon>
        <taxon>Actinopterygii</taxon>
        <taxon>Neopterygii</taxon>
        <taxon>Teleostei</taxon>
        <taxon>Neoteleostei</taxon>
        <taxon>Acanthomorphata</taxon>
        <taxon>Pelagiaria</taxon>
        <taxon>Scombriformes</taxon>
        <taxon>Scombridae</taxon>
        <taxon>Scomber</taxon>
    </lineage>
</organism>
<keyword evidence="4" id="KW-1185">Reference proteome</keyword>
<comment type="caution">
    <text evidence="3">The sequence shown here is derived from an EMBL/GenBank/DDBJ whole genome shotgun (WGS) entry which is preliminary data.</text>
</comment>
<gene>
    <name evidence="3" type="ORF">FSCOSCO3_A034637</name>
</gene>
<dbReference type="CDD" id="cd00037">
    <property type="entry name" value="CLECT"/>
    <property type="match status" value="2"/>
</dbReference>
<dbReference type="PROSITE" id="PS50041">
    <property type="entry name" value="C_TYPE_LECTIN_2"/>
    <property type="match status" value="2"/>
</dbReference>
<dbReference type="SUPFAM" id="SSF56436">
    <property type="entry name" value="C-type lectin-like"/>
    <property type="match status" value="2"/>
</dbReference>
<evidence type="ECO:0000313" key="4">
    <source>
        <dbReference type="Proteomes" id="UP001314229"/>
    </source>
</evidence>
<dbReference type="Proteomes" id="UP001314229">
    <property type="component" value="Unassembled WGS sequence"/>
</dbReference>
<dbReference type="EMBL" id="CAWUFR010000416">
    <property type="protein sequence ID" value="CAK6977582.1"/>
    <property type="molecule type" value="Genomic_DNA"/>
</dbReference>
<dbReference type="Gene3D" id="3.10.100.10">
    <property type="entry name" value="Mannose-Binding Protein A, subunit A"/>
    <property type="match status" value="2"/>
</dbReference>
<dbReference type="PROSITE" id="PS00615">
    <property type="entry name" value="C_TYPE_LECTIN_1"/>
    <property type="match status" value="1"/>
</dbReference>
<evidence type="ECO:0000259" key="2">
    <source>
        <dbReference type="PROSITE" id="PS50041"/>
    </source>
</evidence>
<dbReference type="InterPro" id="IPR001304">
    <property type="entry name" value="C-type_lectin-like"/>
</dbReference>